<comment type="caution">
    <text evidence="15">The sequence shown here is derived from an EMBL/GenBank/DDBJ whole genome shotgun (WGS) entry which is preliminary data.</text>
</comment>
<dbReference type="InterPro" id="IPR036890">
    <property type="entry name" value="HATPase_C_sf"/>
</dbReference>
<feature type="transmembrane region" description="Helical" evidence="13">
    <location>
        <begin position="433"/>
        <end position="455"/>
    </location>
</feature>
<dbReference type="Pfam" id="PF02518">
    <property type="entry name" value="HATPase_c"/>
    <property type="match status" value="1"/>
</dbReference>
<dbReference type="InterPro" id="IPR050736">
    <property type="entry name" value="Sensor_HK_Regulatory"/>
</dbReference>
<comment type="catalytic activity">
    <reaction evidence="1">
        <text>ATP + protein L-histidine = ADP + protein N-phospho-L-histidine.</text>
        <dbReference type="EC" id="2.7.13.3"/>
    </reaction>
</comment>
<dbReference type="Proteomes" id="UP000325255">
    <property type="component" value="Unassembled WGS sequence"/>
</dbReference>
<dbReference type="InterPro" id="IPR005467">
    <property type="entry name" value="His_kinase_dom"/>
</dbReference>
<evidence type="ECO:0000256" key="13">
    <source>
        <dbReference type="SAM" id="Phobius"/>
    </source>
</evidence>
<proteinExistence type="inferred from homology"/>
<evidence type="ECO:0000313" key="15">
    <source>
        <dbReference type="EMBL" id="KAA5612087.1"/>
    </source>
</evidence>
<dbReference type="PROSITE" id="PS50109">
    <property type="entry name" value="HIS_KIN"/>
    <property type="match status" value="1"/>
</dbReference>
<feature type="transmembrane region" description="Helical" evidence="13">
    <location>
        <begin position="107"/>
        <end position="127"/>
    </location>
</feature>
<dbReference type="SMART" id="SM00388">
    <property type="entry name" value="HisKA"/>
    <property type="match status" value="1"/>
</dbReference>
<dbReference type="InterPro" id="IPR003661">
    <property type="entry name" value="HisK_dim/P_dom"/>
</dbReference>
<dbReference type="SUPFAM" id="SSF47384">
    <property type="entry name" value="Homodimeric domain of signal transducing histidine kinase"/>
    <property type="match status" value="1"/>
</dbReference>
<dbReference type="SMART" id="SM00387">
    <property type="entry name" value="HATPase_c"/>
    <property type="match status" value="1"/>
</dbReference>
<evidence type="ECO:0000256" key="1">
    <source>
        <dbReference type="ARBA" id="ARBA00000085"/>
    </source>
</evidence>
<feature type="transmembrane region" description="Helical" evidence="13">
    <location>
        <begin position="241"/>
        <end position="260"/>
    </location>
</feature>
<sequence length="889" mass="94746">MSGIGVLLPLAAYGALLFAVAAIADRSRARPSAAVYVLSLGVYCTSWTYYGSVGRASARGIDFLPIYLGPTLVCVLGWPVLAKILRISKAHRITSLADFIATRYGRSALLAGLVTLIAVIGSVPYIALQLKAVSASLMVVLGGGAGWSGGIAEGTLAFGAALLLALFGVLFGTAHIDPDEHHRGMVAAIALESVVKLVCLVAVGLFTGLVLFEGFPDLFARAATLPQWPTLARLATPPAEWTGLVLVAMAAAICLPRQFHMLVVENRDERHLAPAMWGFPLYLFVINLFVLPIALAGLLLLPAGSDRDMVVLTLPLSAGAQALSVAALIGGLSAATAMVVVESVALSTMVCNDLVMPLLLRFAPARQRDLTRLLLAIRRAAILGVVLLGFLYMQRIGNTHALVSIGLVSFAAAAQFAPAILLGLFWRRASRPGAILGIGAGFLVWMYTLFLPSLALSEVLPRDFLERGLFGLDLLRPQALFGLAGLDPITHSLFWSILANAGLLVAVSVLHRPTALERAQARAYVDVFAVQATPGPWRGGAPIADLAELLGRFIGPERARERLAAVLRARGADPRAQMAEAAVVQEVERLLAGMIGGASAGVLVASVAGERPVGVDEVIRIVDESSQIREYSRQLEQKSRELEATTGELRRANATLQQLDRLKDEFVSNVSHELRTPLTSIRSFSEILLEEPDLDPARRQEFLGIILRESERLTRLITDMLDLAKMQAGELHWNFAPVDLAAILRDAAAATGQLFRDRSIMLSCEIATGLPAVRADADRIAQVVINLLSNAVKFSPAGTGRVRLVLRRAEGGQAIEVIDNGPGIAPEDQGTIFERFRQAGGDTLTGKPAGTGLGLAICRTIMQRHAGTLAVESQPGRGAIFRAVLPEDT</sequence>
<protein>
    <recommendedName>
        <fullName evidence="4">histidine kinase</fullName>
        <ecNumber evidence="4">2.7.13.3</ecNumber>
    </recommendedName>
</protein>
<feature type="transmembrane region" description="Helical" evidence="13">
    <location>
        <begin position="147"/>
        <end position="174"/>
    </location>
</feature>
<dbReference type="FunFam" id="1.10.287.130:FF:000001">
    <property type="entry name" value="Two-component sensor histidine kinase"/>
    <property type="match status" value="1"/>
</dbReference>
<keyword evidence="6" id="KW-0808">Transferase</keyword>
<keyword evidence="10" id="KW-0902">Two-component regulatory system</keyword>
<dbReference type="InterPro" id="IPR003594">
    <property type="entry name" value="HATPase_dom"/>
</dbReference>
<feature type="transmembrane region" description="Helical" evidence="13">
    <location>
        <begin position="6"/>
        <end position="24"/>
    </location>
</feature>
<dbReference type="CDD" id="cd00082">
    <property type="entry name" value="HisKA"/>
    <property type="match status" value="1"/>
</dbReference>
<dbReference type="InterPro" id="IPR004358">
    <property type="entry name" value="Sig_transdc_His_kin-like_C"/>
</dbReference>
<evidence type="ECO:0000256" key="5">
    <source>
        <dbReference type="ARBA" id="ARBA00022553"/>
    </source>
</evidence>
<dbReference type="InterPro" id="IPR038377">
    <property type="entry name" value="Na/Glc_symporter_sf"/>
</dbReference>
<dbReference type="AlphaFoldDB" id="A0A5M6IW86"/>
<dbReference type="RefSeq" id="WP_150040903.1">
    <property type="nucleotide sequence ID" value="NZ_OW485601.1"/>
</dbReference>
<dbReference type="InterPro" id="IPR036097">
    <property type="entry name" value="HisK_dim/P_sf"/>
</dbReference>
<evidence type="ECO:0000256" key="9">
    <source>
        <dbReference type="ARBA" id="ARBA00022989"/>
    </source>
</evidence>
<evidence type="ECO:0000256" key="10">
    <source>
        <dbReference type="ARBA" id="ARBA00023012"/>
    </source>
</evidence>
<evidence type="ECO:0000256" key="6">
    <source>
        <dbReference type="ARBA" id="ARBA00022679"/>
    </source>
</evidence>
<feature type="transmembrane region" description="Helical" evidence="13">
    <location>
        <begin position="33"/>
        <end position="52"/>
    </location>
</feature>
<gene>
    <name evidence="15" type="ORF">F1189_11565</name>
</gene>
<organism evidence="15 16">
    <name type="scientific">Rhodovastum atsumiense</name>
    <dbReference type="NCBI Taxonomy" id="504468"/>
    <lineage>
        <taxon>Bacteria</taxon>
        <taxon>Pseudomonadati</taxon>
        <taxon>Pseudomonadota</taxon>
        <taxon>Alphaproteobacteria</taxon>
        <taxon>Acetobacterales</taxon>
        <taxon>Acetobacteraceae</taxon>
        <taxon>Rhodovastum</taxon>
    </lineage>
</organism>
<dbReference type="FunFam" id="3.30.565.10:FF:000006">
    <property type="entry name" value="Sensor histidine kinase WalK"/>
    <property type="match status" value="1"/>
</dbReference>
<dbReference type="GO" id="GO:0000155">
    <property type="term" value="F:phosphorelay sensor kinase activity"/>
    <property type="evidence" value="ECO:0007669"/>
    <property type="project" value="InterPro"/>
</dbReference>
<evidence type="ECO:0000256" key="4">
    <source>
        <dbReference type="ARBA" id="ARBA00012438"/>
    </source>
</evidence>
<keyword evidence="16" id="KW-1185">Reference proteome</keyword>
<feature type="transmembrane region" description="Helical" evidence="13">
    <location>
        <begin position="281"/>
        <end position="303"/>
    </location>
</feature>
<dbReference type="InterPro" id="IPR001734">
    <property type="entry name" value="Na/solute_symporter"/>
</dbReference>
<dbReference type="PROSITE" id="PS50283">
    <property type="entry name" value="NA_SOLUT_SYMP_3"/>
    <property type="match status" value="1"/>
</dbReference>
<name>A0A5M6IW86_9PROT</name>
<keyword evidence="7 13" id="KW-0812">Transmembrane</keyword>
<evidence type="ECO:0000256" key="3">
    <source>
        <dbReference type="ARBA" id="ARBA00006434"/>
    </source>
</evidence>
<evidence type="ECO:0000259" key="14">
    <source>
        <dbReference type="PROSITE" id="PS50109"/>
    </source>
</evidence>
<dbReference type="PANTHER" id="PTHR43711">
    <property type="entry name" value="TWO-COMPONENT HISTIDINE KINASE"/>
    <property type="match status" value="1"/>
</dbReference>
<dbReference type="Gene3D" id="1.20.1730.10">
    <property type="entry name" value="Sodium/glucose cotransporter"/>
    <property type="match status" value="1"/>
</dbReference>
<evidence type="ECO:0000256" key="12">
    <source>
        <dbReference type="SAM" id="Coils"/>
    </source>
</evidence>
<evidence type="ECO:0000256" key="7">
    <source>
        <dbReference type="ARBA" id="ARBA00022692"/>
    </source>
</evidence>
<evidence type="ECO:0000256" key="8">
    <source>
        <dbReference type="ARBA" id="ARBA00022777"/>
    </source>
</evidence>
<dbReference type="OrthoDB" id="9764438at2"/>
<keyword evidence="9 13" id="KW-1133">Transmembrane helix</keyword>
<dbReference type="SUPFAM" id="SSF55874">
    <property type="entry name" value="ATPase domain of HSP90 chaperone/DNA topoisomerase II/histidine kinase"/>
    <property type="match status" value="1"/>
</dbReference>
<dbReference type="PANTHER" id="PTHR43711:SF30">
    <property type="entry name" value="HISTIDINE KINASE"/>
    <property type="match status" value="1"/>
</dbReference>
<keyword evidence="5" id="KW-0597">Phosphoprotein</keyword>
<dbReference type="PRINTS" id="PR00344">
    <property type="entry name" value="BCTRLSENSOR"/>
</dbReference>
<accession>A0A5M6IW86</accession>
<feature type="transmembrane region" description="Helical" evidence="13">
    <location>
        <begin position="323"/>
        <end position="352"/>
    </location>
</feature>
<keyword evidence="11 13" id="KW-0472">Membrane</keyword>
<dbReference type="Pfam" id="PF00512">
    <property type="entry name" value="HisKA"/>
    <property type="match status" value="1"/>
</dbReference>
<feature type="transmembrane region" description="Helical" evidence="13">
    <location>
        <begin position="186"/>
        <end position="212"/>
    </location>
</feature>
<dbReference type="EMBL" id="VWPK01000015">
    <property type="protein sequence ID" value="KAA5612087.1"/>
    <property type="molecule type" value="Genomic_DNA"/>
</dbReference>
<dbReference type="EC" id="2.7.13.3" evidence="4"/>
<feature type="transmembrane region" description="Helical" evidence="13">
    <location>
        <begin position="64"/>
        <end position="86"/>
    </location>
</feature>
<comment type="subcellular location">
    <subcellularLocation>
        <location evidence="2">Membrane</location>
        <topology evidence="2">Multi-pass membrane protein</topology>
    </subcellularLocation>
</comment>
<reference evidence="15 16" key="1">
    <citation type="submission" date="2019-09" db="EMBL/GenBank/DDBJ databases">
        <title>Genome sequence of Rhodovastum atsumiense, a diverse member of the Acetobacteraceae family of non-sulfur purple photosynthetic bacteria.</title>
        <authorList>
            <person name="Meyer T."/>
            <person name="Kyndt J."/>
        </authorList>
    </citation>
    <scope>NUCLEOTIDE SEQUENCE [LARGE SCALE GENOMIC DNA]</scope>
    <source>
        <strain evidence="15 16">DSM 21279</strain>
    </source>
</reference>
<feature type="transmembrane region" description="Helical" evidence="13">
    <location>
        <begin position="405"/>
        <end position="426"/>
    </location>
</feature>
<evidence type="ECO:0000313" key="16">
    <source>
        <dbReference type="Proteomes" id="UP000325255"/>
    </source>
</evidence>
<dbReference type="Gene3D" id="1.10.287.130">
    <property type="match status" value="1"/>
</dbReference>
<dbReference type="GO" id="GO:0016020">
    <property type="term" value="C:membrane"/>
    <property type="evidence" value="ECO:0007669"/>
    <property type="project" value="UniProtKB-SubCell"/>
</dbReference>
<feature type="domain" description="Histidine kinase" evidence="14">
    <location>
        <begin position="669"/>
        <end position="889"/>
    </location>
</feature>
<keyword evidence="12" id="KW-0175">Coiled coil</keyword>
<evidence type="ECO:0000256" key="2">
    <source>
        <dbReference type="ARBA" id="ARBA00004141"/>
    </source>
</evidence>
<feature type="transmembrane region" description="Helical" evidence="13">
    <location>
        <begin position="373"/>
        <end position="393"/>
    </location>
</feature>
<feature type="coiled-coil region" evidence="12">
    <location>
        <begin position="621"/>
        <end position="669"/>
    </location>
</feature>
<dbReference type="GO" id="GO:0022857">
    <property type="term" value="F:transmembrane transporter activity"/>
    <property type="evidence" value="ECO:0007669"/>
    <property type="project" value="InterPro"/>
</dbReference>
<keyword evidence="8 15" id="KW-0418">Kinase</keyword>
<evidence type="ECO:0000256" key="11">
    <source>
        <dbReference type="ARBA" id="ARBA00023136"/>
    </source>
</evidence>
<dbReference type="Gene3D" id="3.30.565.10">
    <property type="entry name" value="Histidine kinase-like ATPase, C-terminal domain"/>
    <property type="match status" value="1"/>
</dbReference>
<comment type="similarity">
    <text evidence="3">Belongs to the sodium:solute symporter (SSF) (TC 2.A.21) family.</text>
</comment>